<dbReference type="EMBL" id="BGPR01000612">
    <property type="protein sequence ID" value="GBM28467.1"/>
    <property type="molecule type" value="Genomic_DNA"/>
</dbReference>
<dbReference type="AlphaFoldDB" id="A0A4Y2EI62"/>
<dbReference type="Proteomes" id="UP000499080">
    <property type="component" value="Unassembled WGS sequence"/>
</dbReference>
<reference evidence="1 2" key="1">
    <citation type="journal article" date="2019" name="Sci. Rep.">
        <title>Orb-weaving spider Araneus ventricosus genome elucidates the spidroin gene catalogue.</title>
        <authorList>
            <person name="Kono N."/>
            <person name="Nakamura H."/>
            <person name="Ohtoshi R."/>
            <person name="Moran D.A.P."/>
            <person name="Shinohara A."/>
            <person name="Yoshida Y."/>
            <person name="Fujiwara M."/>
            <person name="Mori M."/>
            <person name="Tomita M."/>
            <person name="Arakawa K."/>
        </authorList>
    </citation>
    <scope>NUCLEOTIDE SEQUENCE [LARGE SCALE GENOMIC DNA]</scope>
</reference>
<gene>
    <name evidence="1" type="ORF">AVEN_135644_1</name>
</gene>
<keyword evidence="2" id="KW-1185">Reference proteome</keyword>
<proteinExistence type="predicted"/>
<name>A0A4Y2EI62_ARAVE</name>
<organism evidence="1 2">
    <name type="scientific">Araneus ventricosus</name>
    <name type="common">Orbweaver spider</name>
    <name type="synonym">Epeira ventricosa</name>
    <dbReference type="NCBI Taxonomy" id="182803"/>
    <lineage>
        <taxon>Eukaryota</taxon>
        <taxon>Metazoa</taxon>
        <taxon>Ecdysozoa</taxon>
        <taxon>Arthropoda</taxon>
        <taxon>Chelicerata</taxon>
        <taxon>Arachnida</taxon>
        <taxon>Araneae</taxon>
        <taxon>Araneomorphae</taxon>
        <taxon>Entelegynae</taxon>
        <taxon>Araneoidea</taxon>
        <taxon>Araneidae</taxon>
        <taxon>Araneus</taxon>
    </lineage>
</organism>
<evidence type="ECO:0000313" key="2">
    <source>
        <dbReference type="Proteomes" id="UP000499080"/>
    </source>
</evidence>
<comment type="caution">
    <text evidence="1">The sequence shown here is derived from an EMBL/GenBank/DDBJ whole genome shotgun (WGS) entry which is preliminary data.</text>
</comment>
<protein>
    <submittedName>
        <fullName evidence="1">Uncharacterized protein</fullName>
    </submittedName>
</protein>
<sequence>MGAEGPHADLKTERIAISLEGFGSWTIMQDPTQQGTHSSPGMGEIGSPGLQPRFVISDFSLLSFIEISTIGISLPKQAVKKIVRSLGTDFYQDGFLKLISRYDICINVSGEYVDK</sequence>
<accession>A0A4Y2EI62</accession>
<evidence type="ECO:0000313" key="1">
    <source>
        <dbReference type="EMBL" id="GBM28467.1"/>
    </source>
</evidence>